<dbReference type="AlphaFoldDB" id="A0A0L0D4Y7"/>
<evidence type="ECO:0000256" key="6">
    <source>
        <dbReference type="ARBA" id="ARBA00022801"/>
    </source>
</evidence>
<dbReference type="PANTHER" id="PTHR43344">
    <property type="entry name" value="PHOSPHOSERINE PHOSPHATASE"/>
    <property type="match status" value="1"/>
</dbReference>
<evidence type="ECO:0000256" key="5">
    <source>
        <dbReference type="ARBA" id="ARBA00022723"/>
    </source>
</evidence>
<evidence type="ECO:0000313" key="9">
    <source>
        <dbReference type="EMBL" id="KNC47437.1"/>
    </source>
</evidence>
<proteinExistence type="predicted"/>
<evidence type="ECO:0000256" key="2">
    <source>
        <dbReference type="ARBA" id="ARBA00005135"/>
    </source>
</evidence>
<comment type="pathway">
    <text evidence="2">Amino-acid biosynthesis; L-serine biosynthesis; L-serine from 3-phospho-D-glycerate: step 3/3.</text>
</comment>
<dbReference type="Pfam" id="PF00702">
    <property type="entry name" value="Hydrolase"/>
    <property type="match status" value="1"/>
</dbReference>
<gene>
    <name evidence="9" type="ORF">AMSG_02455</name>
</gene>
<dbReference type="NCBIfam" id="TIGR01488">
    <property type="entry name" value="HAD-SF-IB"/>
    <property type="match status" value="1"/>
</dbReference>
<name>A0A0L0D4Y7_THETB</name>
<dbReference type="InterPro" id="IPR023214">
    <property type="entry name" value="HAD_sf"/>
</dbReference>
<dbReference type="GO" id="GO:0005737">
    <property type="term" value="C:cytoplasm"/>
    <property type="evidence" value="ECO:0007669"/>
    <property type="project" value="TreeGrafter"/>
</dbReference>
<dbReference type="eggNOG" id="KOG1615">
    <property type="taxonomic scope" value="Eukaryota"/>
</dbReference>
<dbReference type="EC" id="3.1.3.3" evidence="3"/>
<dbReference type="GO" id="GO:0006564">
    <property type="term" value="P:L-serine biosynthetic process"/>
    <property type="evidence" value="ECO:0007669"/>
    <property type="project" value="UniProtKB-KW"/>
</dbReference>
<dbReference type="GO" id="GO:0036424">
    <property type="term" value="F:L-phosphoserine phosphatase activity"/>
    <property type="evidence" value="ECO:0007669"/>
    <property type="project" value="TreeGrafter"/>
</dbReference>
<keyword evidence="6" id="KW-0378">Hydrolase</keyword>
<evidence type="ECO:0000256" key="8">
    <source>
        <dbReference type="ARBA" id="ARBA00023299"/>
    </source>
</evidence>
<dbReference type="STRING" id="461836.A0A0L0D4Y7"/>
<dbReference type="GeneID" id="25562135"/>
<dbReference type="Gene3D" id="3.40.50.1000">
    <property type="entry name" value="HAD superfamily/HAD-like"/>
    <property type="match status" value="1"/>
</dbReference>
<dbReference type="PANTHER" id="PTHR43344:SF2">
    <property type="entry name" value="PHOSPHOSERINE PHOSPHATASE"/>
    <property type="match status" value="1"/>
</dbReference>
<reference evidence="9 10" key="1">
    <citation type="submission" date="2010-05" db="EMBL/GenBank/DDBJ databases">
        <title>The Genome Sequence of Thecamonas trahens ATCC 50062.</title>
        <authorList>
            <consortium name="The Broad Institute Genome Sequencing Platform"/>
            <person name="Russ C."/>
            <person name="Cuomo C."/>
            <person name="Shea T."/>
            <person name="Young S.K."/>
            <person name="Zeng Q."/>
            <person name="Koehrsen M."/>
            <person name="Haas B."/>
            <person name="Borodovsky M."/>
            <person name="Guigo R."/>
            <person name="Alvarado L."/>
            <person name="Berlin A."/>
            <person name="Bochicchio J."/>
            <person name="Borenstein D."/>
            <person name="Chapman S."/>
            <person name="Chen Z."/>
            <person name="Freedman E."/>
            <person name="Gellesch M."/>
            <person name="Goldberg J."/>
            <person name="Griggs A."/>
            <person name="Gujja S."/>
            <person name="Heilman E."/>
            <person name="Heiman D."/>
            <person name="Hepburn T."/>
            <person name="Howarth C."/>
            <person name="Jen D."/>
            <person name="Larson L."/>
            <person name="Mehta T."/>
            <person name="Park D."/>
            <person name="Pearson M."/>
            <person name="Roberts A."/>
            <person name="Saif S."/>
            <person name="Shenoy N."/>
            <person name="Sisk P."/>
            <person name="Stolte C."/>
            <person name="Sykes S."/>
            <person name="Thomson T."/>
            <person name="Walk T."/>
            <person name="White J."/>
            <person name="Yandava C."/>
            <person name="Burger G."/>
            <person name="Gray M.W."/>
            <person name="Holland P.W.H."/>
            <person name="King N."/>
            <person name="Lang F.B.F."/>
            <person name="Roger A.J."/>
            <person name="Ruiz-Trillo I."/>
            <person name="Lander E."/>
            <person name="Nusbaum C."/>
        </authorList>
    </citation>
    <scope>NUCLEOTIDE SEQUENCE [LARGE SCALE GENOMIC DNA]</scope>
    <source>
        <strain evidence="9 10">ATCC 50062</strain>
    </source>
</reference>
<dbReference type="OrthoDB" id="27226at2759"/>
<keyword evidence="10" id="KW-1185">Reference proteome</keyword>
<dbReference type="OMA" id="ANYFIGF"/>
<comment type="cofactor">
    <cofactor evidence="1">
        <name>Mg(2+)</name>
        <dbReference type="ChEBI" id="CHEBI:18420"/>
    </cofactor>
</comment>
<dbReference type="InterPro" id="IPR050582">
    <property type="entry name" value="HAD-like_SerB"/>
</dbReference>
<dbReference type="Gene3D" id="1.10.150.210">
    <property type="entry name" value="Phosphoserine phosphatase, domain 2"/>
    <property type="match status" value="1"/>
</dbReference>
<evidence type="ECO:0000256" key="7">
    <source>
        <dbReference type="ARBA" id="ARBA00022842"/>
    </source>
</evidence>
<evidence type="ECO:0000313" key="10">
    <source>
        <dbReference type="Proteomes" id="UP000054408"/>
    </source>
</evidence>
<keyword evidence="8" id="KW-0718">Serine biosynthesis</keyword>
<evidence type="ECO:0000256" key="4">
    <source>
        <dbReference type="ARBA" id="ARBA00022605"/>
    </source>
</evidence>
<evidence type="ECO:0000256" key="3">
    <source>
        <dbReference type="ARBA" id="ARBA00012640"/>
    </source>
</evidence>
<protein>
    <recommendedName>
        <fullName evidence="3">phosphoserine phosphatase</fullName>
        <ecNumber evidence="3">3.1.3.3</ecNumber>
    </recommendedName>
</protein>
<accession>A0A0L0D4Y7</accession>
<dbReference type="RefSeq" id="XP_013759374.1">
    <property type="nucleotide sequence ID" value="XM_013903920.1"/>
</dbReference>
<dbReference type="EMBL" id="GL349447">
    <property type="protein sequence ID" value="KNC47437.1"/>
    <property type="molecule type" value="Genomic_DNA"/>
</dbReference>
<keyword evidence="7" id="KW-0460">Magnesium</keyword>
<keyword evidence="4" id="KW-0028">Amino-acid biosynthesis</keyword>
<evidence type="ECO:0000256" key="1">
    <source>
        <dbReference type="ARBA" id="ARBA00001946"/>
    </source>
</evidence>
<keyword evidence="5" id="KW-0479">Metal-binding</keyword>
<sequence length="248" mass="25876">MLTASMATIRVGESRATEATSAVARPADADAAANVFASVKCVAFDVDSTVSTEEGIDVLAAALGKGDEVAAWTNKAMGGDVTFQEAIKARLDILKPTKGAIDNLVKTSPIPITPEMPELIAALQARGTAVVFVSGGLLPLVRPVADALNVDDVFAIDLYFDDLGGFLDFDRRAPTARTNGKADVLHALRSIHGSVAMVGDGVTDLEAACEADVMVGFGANVVREPVKSGCDWWVTSARELIDALSKSE</sequence>
<dbReference type="Proteomes" id="UP000054408">
    <property type="component" value="Unassembled WGS sequence"/>
</dbReference>
<organism evidence="9 10">
    <name type="scientific">Thecamonas trahens ATCC 50062</name>
    <dbReference type="NCBI Taxonomy" id="461836"/>
    <lineage>
        <taxon>Eukaryota</taxon>
        <taxon>Apusozoa</taxon>
        <taxon>Apusomonadida</taxon>
        <taxon>Apusomonadidae</taxon>
        <taxon>Thecamonas</taxon>
    </lineage>
</organism>
<dbReference type="GO" id="GO:0000287">
    <property type="term" value="F:magnesium ion binding"/>
    <property type="evidence" value="ECO:0007669"/>
    <property type="project" value="TreeGrafter"/>
</dbReference>
<dbReference type="SUPFAM" id="SSF56784">
    <property type="entry name" value="HAD-like"/>
    <property type="match status" value="1"/>
</dbReference>
<dbReference type="InterPro" id="IPR036412">
    <property type="entry name" value="HAD-like_sf"/>
</dbReference>